<dbReference type="InterPro" id="IPR050833">
    <property type="entry name" value="Poly_Biosynth_Transport"/>
</dbReference>
<evidence type="ECO:0000313" key="8">
    <source>
        <dbReference type="EMBL" id="PLS00948.1"/>
    </source>
</evidence>
<feature type="transmembrane region" description="Helical" evidence="6">
    <location>
        <begin position="186"/>
        <end position="207"/>
    </location>
</feature>
<evidence type="ECO:0000256" key="6">
    <source>
        <dbReference type="SAM" id="Phobius"/>
    </source>
</evidence>
<organism evidence="7 9">
    <name type="scientific">Bacillus canaveralius</name>
    <dbReference type="NCBI Taxonomy" id="1403243"/>
    <lineage>
        <taxon>Bacteria</taxon>
        <taxon>Bacillati</taxon>
        <taxon>Bacillota</taxon>
        <taxon>Bacilli</taxon>
        <taxon>Bacillales</taxon>
        <taxon>Bacillaceae</taxon>
        <taxon>Bacillus</taxon>
    </lineage>
</organism>
<evidence type="ECO:0000256" key="2">
    <source>
        <dbReference type="ARBA" id="ARBA00022475"/>
    </source>
</evidence>
<feature type="transmembrane region" description="Helical" evidence="6">
    <location>
        <begin position="257"/>
        <end position="278"/>
    </location>
</feature>
<keyword evidence="5 6" id="KW-0472">Membrane</keyword>
<feature type="transmembrane region" description="Helical" evidence="6">
    <location>
        <begin position="340"/>
        <end position="362"/>
    </location>
</feature>
<feature type="transmembrane region" description="Helical" evidence="6">
    <location>
        <begin position="298"/>
        <end position="319"/>
    </location>
</feature>
<evidence type="ECO:0000256" key="4">
    <source>
        <dbReference type="ARBA" id="ARBA00022989"/>
    </source>
</evidence>
<dbReference type="EMBL" id="PGVD01000001">
    <property type="protein sequence ID" value="PLS00948.1"/>
    <property type="molecule type" value="Genomic_DNA"/>
</dbReference>
<evidence type="ECO:0000256" key="3">
    <source>
        <dbReference type="ARBA" id="ARBA00022692"/>
    </source>
</evidence>
<proteinExistence type="predicted"/>
<dbReference type="PANTHER" id="PTHR30250">
    <property type="entry name" value="PST FAMILY PREDICTED COLANIC ACID TRANSPORTER"/>
    <property type="match status" value="1"/>
</dbReference>
<feature type="transmembrane region" description="Helical" evidence="6">
    <location>
        <begin position="407"/>
        <end position="426"/>
    </location>
</feature>
<accession>A0A2N5GQB0</accession>
<keyword evidence="3 6" id="KW-0812">Transmembrane</keyword>
<feature type="transmembrane region" description="Helical" evidence="6">
    <location>
        <begin position="67"/>
        <end position="88"/>
    </location>
</feature>
<evidence type="ECO:0000256" key="5">
    <source>
        <dbReference type="ARBA" id="ARBA00023136"/>
    </source>
</evidence>
<gene>
    <name evidence="7" type="ORF">CU635_04550</name>
    <name evidence="8" type="ORF">CVD25_00435</name>
</gene>
<dbReference type="Proteomes" id="UP000234951">
    <property type="component" value="Unassembled WGS sequence"/>
</dbReference>
<dbReference type="PANTHER" id="PTHR30250:SF11">
    <property type="entry name" value="O-ANTIGEN TRANSPORTER-RELATED"/>
    <property type="match status" value="1"/>
</dbReference>
<feature type="transmembrane region" description="Helical" evidence="6">
    <location>
        <begin position="34"/>
        <end position="55"/>
    </location>
</feature>
<evidence type="ECO:0000256" key="1">
    <source>
        <dbReference type="ARBA" id="ARBA00004651"/>
    </source>
</evidence>
<dbReference type="EMBL" id="PGVA01000008">
    <property type="protein sequence ID" value="PLR85054.1"/>
    <property type="molecule type" value="Genomic_DNA"/>
</dbReference>
<feature type="transmembrane region" description="Helical" evidence="6">
    <location>
        <begin position="432"/>
        <end position="453"/>
    </location>
</feature>
<keyword evidence="4 6" id="KW-1133">Transmembrane helix</keyword>
<dbReference type="AlphaFoldDB" id="A0A2N5GQB0"/>
<feature type="transmembrane region" description="Helical" evidence="6">
    <location>
        <begin position="374"/>
        <end position="395"/>
    </location>
</feature>
<comment type="subcellular location">
    <subcellularLocation>
        <location evidence="1">Cell membrane</location>
        <topology evidence="1">Multi-pass membrane protein</topology>
    </subcellularLocation>
</comment>
<comment type="caution">
    <text evidence="7">The sequence shown here is derived from an EMBL/GenBank/DDBJ whole genome shotgun (WGS) entry which is preliminary data.</text>
</comment>
<evidence type="ECO:0000313" key="10">
    <source>
        <dbReference type="Proteomes" id="UP000235114"/>
    </source>
</evidence>
<dbReference type="GO" id="GO:0005886">
    <property type="term" value="C:plasma membrane"/>
    <property type="evidence" value="ECO:0007669"/>
    <property type="project" value="UniProtKB-SubCell"/>
</dbReference>
<reference evidence="8 10" key="2">
    <citation type="submission" date="2017-12" db="EMBL/GenBank/DDBJ databases">
        <title>Comparative Functional Genomics of Dry Heat Resistant strains isolated from the Viking Spacecraft.</title>
        <authorList>
            <person name="Seuylemezian A."/>
            <person name="Cooper K."/>
            <person name="Vaishampayan P."/>
        </authorList>
    </citation>
    <scope>NUCLEOTIDE SEQUENCE [LARGE SCALE GENOMIC DNA]</scope>
    <source>
        <strain evidence="8 10">ATCC 29669</strain>
    </source>
</reference>
<sequence length="470" mass="52729">MKLKNYYRKVKAIFQKGNDLTTQQGRASEREKRIILTSLAAAVSQVLSMAVPLITVRVSLNYMGSEIYGLWMAVTTFFALFTFADLGLGNGLQTELSRLMGKKNFLSNARVLVSSSYVMLLSIAMVILAIFFIAFPMVNWGEVVNAQSKNTAELSRQVVLAIFIPKIIGIPISLIRRNQAALQEGFISYVWQIIANILSVISIYIVVILDMGVITLILVSSIIPLIVTIFNTFQYYLKRHPELTPKIKHFDFQKSVYMFRLSIGFFIISILNTIGLNIDNYIVARIANLESVTTFSIASRATQLINVACTIISSPLWAANGEALARGDYFWVAKTTRKMSLISMGITMMSSIIMLISGPTLFEIWLGYDINISFRLLAGLLLMQILLAFISPYFMVLNGAGKVKIQIYVFLIYSLFSTTLKFIFGYCLGIESIPYIGSLCYAIIVIFPVYYTVRKICSNNKYEEGLSKNV</sequence>
<reference evidence="7 9" key="1">
    <citation type="submission" date="2017-11" db="EMBL/GenBank/DDBJ databases">
        <title>Comparitive Functional Genomics of Dry Heat Resistant strains isolated from the Viking Spacecraft.</title>
        <authorList>
            <person name="Seuylemezian A."/>
            <person name="Cooper K."/>
            <person name="Vaishampayan P."/>
        </authorList>
    </citation>
    <scope>NUCLEOTIDE SEQUENCE [LARGE SCALE GENOMIC DNA]</scope>
    <source>
        <strain evidence="7 9">M4.6</strain>
    </source>
</reference>
<keyword evidence="2" id="KW-1003">Cell membrane</keyword>
<dbReference type="Pfam" id="PF01943">
    <property type="entry name" value="Polysacc_synt"/>
    <property type="match status" value="1"/>
</dbReference>
<dbReference type="Proteomes" id="UP000235114">
    <property type="component" value="Unassembled WGS sequence"/>
</dbReference>
<feature type="transmembrane region" description="Helical" evidence="6">
    <location>
        <begin position="109"/>
        <end position="134"/>
    </location>
</feature>
<dbReference type="InterPro" id="IPR002797">
    <property type="entry name" value="Polysacc_synth"/>
</dbReference>
<protein>
    <submittedName>
        <fullName evidence="7">Uncharacterized protein</fullName>
    </submittedName>
</protein>
<feature type="transmembrane region" description="Helical" evidence="6">
    <location>
        <begin position="154"/>
        <end position="174"/>
    </location>
</feature>
<dbReference type="OrthoDB" id="512217at2"/>
<name>A0A2N5GQB0_9BACI</name>
<evidence type="ECO:0000313" key="9">
    <source>
        <dbReference type="Proteomes" id="UP000234951"/>
    </source>
</evidence>
<keyword evidence="10" id="KW-1185">Reference proteome</keyword>
<evidence type="ECO:0000313" key="7">
    <source>
        <dbReference type="EMBL" id="PLR85054.1"/>
    </source>
</evidence>
<feature type="transmembrane region" description="Helical" evidence="6">
    <location>
        <begin position="213"/>
        <end position="237"/>
    </location>
</feature>